<accession>A0A1H3L0L2</accession>
<dbReference type="PANTHER" id="PTHR32308:SF10">
    <property type="entry name" value="CITRATE LYASE SUBUNIT BETA"/>
    <property type="match status" value="1"/>
</dbReference>
<feature type="binding site" evidence="4">
    <location>
        <position position="130"/>
    </location>
    <ligand>
        <name>substrate</name>
    </ligand>
</feature>
<keyword evidence="8" id="KW-1185">Reference proteome</keyword>
<evidence type="ECO:0000256" key="1">
    <source>
        <dbReference type="ARBA" id="ARBA00001946"/>
    </source>
</evidence>
<gene>
    <name evidence="7" type="ORF">SAMN05660462_00394</name>
</gene>
<dbReference type="InterPro" id="IPR040442">
    <property type="entry name" value="Pyrv_kinase-like_dom_sf"/>
</dbReference>
<protein>
    <submittedName>
        <fullName evidence="7">Citrate lyase subunit beta / citryl-CoA lyase</fullName>
    </submittedName>
</protein>
<dbReference type="PANTHER" id="PTHR32308">
    <property type="entry name" value="LYASE BETA SUBUNIT, PUTATIVE (AFU_ORTHOLOGUE AFUA_4G13030)-RELATED"/>
    <property type="match status" value="1"/>
</dbReference>
<name>A0A1H3L0L2_9FIRM</name>
<organism evidence="7 8">
    <name type="scientific">Proteiniborus ethanoligenes</name>
    <dbReference type="NCBI Taxonomy" id="415015"/>
    <lineage>
        <taxon>Bacteria</taxon>
        <taxon>Bacillati</taxon>
        <taxon>Bacillota</taxon>
        <taxon>Clostridia</taxon>
        <taxon>Eubacteriales</taxon>
        <taxon>Proteiniborus</taxon>
    </lineage>
</organism>
<feature type="binding site" evidence="5">
    <location>
        <position position="157"/>
    </location>
    <ligand>
        <name>Mg(2+)</name>
        <dbReference type="ChEBI" id="CHEBI:18420"/>
    </ligand>
</feature>
<evidence type="ECO:0000259" key="6">
    <source>
        <dbReference type="Pfam" id="PF03328"/>
    </source>
</evidence>
<dbReference type="Gene3D" id="3.20.20.60">
    <property type="entry name" value="Phosphoenolpyruvate-binding domains"/>
    <property type="match status" value="1"/>
</dbReference>
<dbReference type="Proteomes" id="UP000198625">
    <property type="component" value="Unassembled WGS sequence"/>
</dbReference>
<dbReference type="Pfam" id="PF03328">
    <property type="entry name" value="HpcH_HpaI"/>
    <property type="match status" value="1"/>
</dbReference>
<evidence type="ECO:0000256" key="4">
    <source>
        <dbReference type="PIRSR" id="PIRSR015582-1"/>
    </source>
</evidence>
<dbReference type="InterPro" id="IPR011206">
    <property type="entry name" value="Citrate_lyase_beta/mcl1/mcl2"/>
</dbReference>
<reference evidence="7 8" key="1">
    <citation type="submission" date="2016-10" db="EMBL/GenBank/DDBJ databases">
        <authorList>
            <person name="de Groot N.N."/>
        </authorList>
    </citation>
    <scope>NUCLEOTIDE SEQUENCE [LARGE SCALE GENOMIC DNA]</scope>
    <source>
        <strain evidence="7 8">DSM 21650</strain>
    </source>
</reference>
<dbReference type="AlphaFoldDB" id="A0A1H3L0L2"/>
<feature type="binding site" evidence="4">
    <location>
        <position position="67"/>
    </location>
    <ligand>
        <name>substrate</name>
    </ligand>
</feature>
<feature type="binding site" evidence="5">
    <location>
        <position position="130"/>
    </location>
    <ligand>
        <name>Mg(2+)</name>
        <dbReference type="ChEBI" id="CHEBI:18420"/>
    </ligand>
</feature>
<dbReference type="RefSeq" id="WP_091726419.1">
    <property type="nucleotide sequence ID" value="NZ_FNQE01000002.1"/>
</dbReference>
<keyword evidence="3 5" id="KW-0460">Magnesium</keyword>
<dbReference type="GO" id="GO:0000287">
    <property type="term" value="F:magnesium ion binding"/>
    <property type="evidence" value="ECO:0007669"/>
    <property type="project" value="TreeGrafter"/>
</dbReference>
<evidence type="ECO:0000256" key="2">
    <source>
        <dbReference type="ARBA" id="ARBA00022723"/>
    </source>
</evidence>
<dbReference type="PIRSF" id="PIRSF015582">
    <property type="entry name" value="Cit_lyase_B"/>
    <property type="match status" value="1"/>
</dbReference>
<sequence length="291" mass="31786">MKRLRRTMMFVPASNPNMMVNAPVFKPDCIIFDLEDAISLREKDSARDLVAEALKSIDYSDCEVFVRTNPLYTPFGEEDVRVLVAAGLRNVRLPMTETAEDIINLDELLTEIEKELGLENGIVKILGAIETAKGVINAEKIATASTRMLGISFGAEDFTRTIGAERSKSGEELFVARSKIVLAAAAAGIDAIDTVFSDINDDEGFRKETEMAKKLGFAGKSIIHPRQIKIVHQVFTPSKIDVDNALRVIQAIEEAEQKGLGVISLDGKMVDAPVVARAERIVRLAKGAGII</sequence>
<evidence type="ECO:0000313" key="8">
    <source>
        <dbReference type="Proteomes" id="UP000198625"/>
    </source>
</evidence>
<dbReference type="STRING" id="415015.SAMN05660462_00394"/>
<dbReference type="GO" id="GO:0006107">
    <property type="term" value="P:oxaloacetate metabolic process"/>
    <property type="evidence" value="ECO:0007669"/>
    <property type="project" value="TreeGrafter"/>
</dbReference>
<dbReference type="OrthoDB" id="9786940at2"/>
<dbReference type="EMBL" id="FNQE01000002">
    <property type="protein sequence ID" value="SDY57769.1"/>
    <property type="molecule type" value="Genomic_DNA"/>
</dbReference>
<dbReference type="GO" id="GO:0016829">
    <property type="term" value="F:lyase activity"/>
    <property type="evidence" value="ECO:0007669"/>
    <property type="project" value="UniProtKB-KW"/>
</dbReference>
<dbReference type="SUPFAM" id="SSF51621">
    <property type="entry name" value="Phosphoenolpyruvate/pyruvate domain"/>
    <property type="match status" value="1"/>
</dbReference>
<proteinExistence type="predicted"/>
<evidence type="ECO:0000256" key="3">
    <source>
        <dbReference type="ARBA" id="ARBA00022842"/>
    </source>
</evidence>
<feature type="domain" description="HpcH/HpaI aldolase/citrate lyase" evidence="6">
    <location>
        <begin position="6"/>
        <end position="225"/>
    </location>
</feature>
<evidence type="ECO:0000313" key="7">
    <source>
        <dbReference type="EMBL" id="SDY57769.1"/>
    </source>
</evidence>
<keyword evidence="7" id="KW-0456">Lyase</keyword>
<dbReference type="InterPro" id="IPR005000">
    <property type="entry name" value="Aldolase/citrate-lyase_domain"/>
</dbReference>
<keyword evidence="2 5" id="KW-0479">Metal-binding</keyword>
<evidence type="ECO:0000256" key="5">
    <source>
        <dbReference type="PIRSR" id="PIRSR015582-2"/>
    </source>
</evidence>
<comment type="cofactor">
    <cofactor evidence="1">
        <name>Mg(2+)</name>
        <dbReference type="ChEBI" id="CHEBI:18420"/>
    </cofactor>
</comment>
<dbReference type="InterPro" id="IPR015813">
    <property type="entry name" value="Pyrv/PenolPyrv_kinase-like_dom"/>
</dbReference>